<protein>
    <submittedName>
        <fullName evidence="4">Uncharacterized protein</fullName>
    </submittedName>
</protein>
<dbReference type="AlphaFoldDB" id="A0A814VKC2"/>
<evidence type="ECO:0000313" key="4">
    <source>
        <dbReference type="EMBL" id="CAF1186598.1"/>
    </source>
</evidence>
<dbReference type="Proteomes" id="UP000677228">
    <property type="component" value="Unassembled WGS sequence"/>
</dbReference>
<evidence type="ECO:0000313" key="6">
    <source>
        <dbReference type="EMBL" id="CAF3950863.1"/>
    </source>
</evidence>
<keyword evidence="7" id="KW-1185">Reference proteome</keyword>
<dbReference type="EMBL" id="CAJNOQ010008046">
    <property type="protein sequence ID" value="CAF1186598.1"/>
    <property type="molecule type" value="Genomic_DNA"/>
</dbReference>
<sequence>MNRISVTPEHDTLWEDVDDSCLENVKLLKATYSKLFNQYGESCKTLLLRLFENIEFIVQREFIDYKKLDTKYNDESCDTYADHSLTMITPFHAQIVAPDLLQSTTAIGTYRHPKRSTLFVSHLSNSKYASTSTSVKQHQESLSAPAAIIEQGTMKTSPIFDNDIFNQTNSFFETSLVGIQQQTHDSCSQTPRFEMMNEDTQSAIIQQNIGLQTSLIDQIEQMCEKEIQTDQTTILSTVYDSVIHFSFPIYSSTIYLPVPSYRDCVDKAMQCTDLSILETSSSKRLSSILLPSLTSNRLLPPPSSRRSNLLSDVDNIKNTSMQTEQETDTSLDERQRLAQDIARLRESNEKKDETIQWWIESSTNARIKSKELTIQIQLLSKNRQQIETNLLDVLEQLTLVWKVMCCGNETDHGDKEDCWPLPPAGECLKTSINGRLLSNQQMFDENIDQSSLITRINSLCQLIMKRLQFDNKWHVDFEKGICDNNKLCNNDDQLKLIPLDIDHYNDELTMLKNELDKERNAKYELIEKLAKATQLIEQMMYNYKSEKNELELLLIGKDEQITKLVSKDIDHANKEYDILQQLNKEKEKELNKITEEYAILYYEYEAEHRRNIDLLEAKDRLCDHIKMLSDELGDKEVKEEKLTIKSGQQHKLIHYMLPKIDCTPTSKKFRGRGALEYR</sequence>
<name>A0A814VKC2_9BILA</name>
<dbReference type="EMBL" id="CAJOBA010008046">
    <property type="protein sequence ID" value="CAF3818847.1"/>
    <property type="molecule type" value="Genomic_DNA"/>
</dbReference>
<dbReference type="EMBL" id="CAJNOK010008030">
    <property type="protein sequence ID" value="CAF1052185.1"/>
    <property type="molecule type" value="Genomic_DNA"/>
</dbReference>
<reference evidence="4" key="1">
    <citation type="submission" date="2021-02" db="EMBL/GenBank/DDBJ databases">
        <authorList>
            <person name="Nowell W R."/>
        </authorList>
    </citation>
    <scope>NUCLEOTIDE SEQUENCE</scope>
</reference>
<evidence type="ECO:0000256" key="2">
    <source>
        <dbReference type="SAM" id="MobiDB-lite"/>
    </source>
</evidence>
<organism evidence="4 7">
    <name type="scientific">Didymodactylos carnosus</name>
    <dbReference type="NCBI Taxonomy" id="1234261"/>
    <lineage>
        <taxon>Eukaryota</taxon>
        <taxon>Metazoa</taxon>
        <taxon>Spiralia</taxon>
        <taxon>Gnathifera</taxon>
        <taxon>Rotifera</taxon>
        <taxon>Eurotatoria</taxon>
        <taxon>Bdelloidea</taxon>
        <taxon>Philodinida</taxon>
        <taxon>Philodinidae</taxon>
        <taxon>Didymodactylos</taxon>
    </lineage>
</organism>
<dbReference type="Proteomes" id="UP000681722">
    <property type="component" value="Unassembled WGS sequence"/>
</dbReference>
<dbReference type="EMBL" id="CAJOBC010008047">
    <property type="protein sequence ID" value="CAF3950863.1"/>
    <property type="molecule type" value="Genomic_DNA"/>
</dbReference>
<feature type="compositionally biased region" description="Low complexity" evidence="2">
    <location>
        <begin position="300"/>
        <end position="311"/>
    </location>
</feature>
<dbReference type="OrthoDB" id="10031011at2759"/>
<evidence type="ECO:0000313" key="7">
    <source>
        <dbReference type="Proteomes" id="UP000663829"/>
    </source>
</evidence>
<gene>
    <name evidence="4" type="ORF">GPM918_LOCUS22981</name>
    <name evidence="3" type="ORF">OVA965_LOCUS16996</name>
    <name evidence="6" type="ORF">SRO942_LOCUS22980</name>
    <name evidence="5" type="ORF">TMI583_LOCUS17009</name>
</gene>
<evidence type="ECO:0000313" key="3">
    <source>
        <dbReference type="EMBL" id="CAF1052185.1"/>
    </source>
</evidence>
<evidence type="ECO:0000256" key="1">
    <source>
        <dbReference type="SAM" id="Coils"/>
    </source>
</evidence>
<feature type="coiled-coil region" evidence="1">
    <location>
        <begin position="501"/>
        <end position="596"/>
    </location>
</feature>
<dbReference type="Proteomes" id="UP000682733">
    <property type="component" value="Unassembled WGS sequence"/>
</dbReference>
<evidence type="ECO:0000313" key="5">
    <source>
        <dbReference type="EMBL" id="CAF3818847.1"/>
    </source>
</evidence>
<comment type="caution">
    <text evidence="4">The sequence shown here is derived from an EMBL/GenBank/DDBJ whole genome shotgun (WGS) entry which is preliminary data.</text>
</comment>
<keyword evidence="1" id="KW-0175">Coiled coil</keyword>
<feature type="coiled-coil region" evidence="1">
    <location>
        <begin position="334"/>
        <end position="389"/>
    </location>
</feature>
<dbReference type="Proteomes" id="UP000663829">
    <property type="component" value="Unassembled WGS sequence"/>
</dbReference>
<accession>A0A814VKC2</accession>
<feature type="region of interest" description="Disordered" evidence="2">
    <location>
        <begin position="300"/>
        <end position="333"/>
    </location>
</feature>
<proteinExistence type="predicted"/>